<dbReference type="GO" id="GO:0003824">
    <property type="term" value="F:catalytic activity"/>
    <property type="evidence" value="ECO:0007669"/>
    <property type="project" value="InterPro"/>
</dbReference>
<feature type="domain" description="AB hydrolase-1" evidence="1">
    <location>
        <begin position="64"/>
        <end position="298"/>
    </location>
</feature>
<dbReference type="PRINTS" id="PR00412">
    <property type="entry name" value="EPOXHYDRLASE"/>
</dbReference>
<dbReference type="SUPFAM" id="SSF53474">
    <property type="entry name" value="alpha/beta-Hydrolases"/>
    <property type="match status" value="1"/>
</dbReference>
<protein>
    <recommendedName>
        <fullName evidence="1">AB hydrolase-1 domain-containing protein</fullName>
    </recommendedName>
</protein>
<evidence type="ECO:0000259" key="1">
    <source>
        <dbReference type="Pfam" id="PF12697"/>
    </source>
</evidence>
<organism evidence="2">
    <name type="scientific">Ostreococcus mediterraneus</name>
    <dbReference type="NCBI Taxonomy" id="1486918"/>
    <lineage>
        <taxon>Eukaryota</taxon>
        <taxon>Viridiplantae</taxon>
        <taxon>Chlorophyta</taxon>
        <taxon>Mamiellophyceae</taxon>
        <taxon>Mamiellales</taxon>
        <taxon>Bathycoccaceae</taxon>
        <taxon>Ostreococcus</taxon>
    </lineage>
</organism>
<dbReference type="InterPro" id="IPR029058">
    <property type="entry name" value="AB_hydrolase_fold"/>
</dbReference>
<dbReference type="InterPro" id="IPR000639">
    <property type="entry name" value="Epox_hydrolase-like"/>
</dbReference>
<dbReference type="PANTHER" id="PTHR43689:SF8">
    <property type="entry name" value="ALPHA_BETA-HYDROLASES SUPERFAMILY PROTEIN"/>
    <property type="match status" value="1"/>
</dbReference>
<reference evidence="2" key="1">
    <citation type="submission" date="2021-01" db="EMBL/GenBank/DDBJ databases">
        <authorList>
            <person name="Corre E."/>
            <person name="Pelletier E."/>
            <person name="Niang G."/>
            <person name="Scheremetjew M."/>
            <person name="Finn R."/>
            <person name="Kale V."/>
            <person name="Holt S."/>
            <person name="Cochrane G."/>
            <person name="Meng A."/>
            <person name="Brown T."/>
            <person name="Cohen L."/>
        </authorList>
    </citation>
    <scope>NUCLEOTIDE SEQUENCE</scope>
    <source>
        <strain evidence="2">Clade-D-RCC1621</strain>
    </source>
</reference>
<dbReference type="Gene3D" id="3.40.50.1820">
    <property type="entry name" value="alpha/beta hydrolase"/>
    <property type="match status" value="1"/>
</dbReference>
<evidence type="ECO:0000313" key="2">
    <source>
        <dbReference type="EMBL" id="CAD8809802.1"/>
    </source>
</evidence>
<name>A0A7S0WHR5_9CHLO</name>
<dbReference type="EMBL" id="HBFO01001252">
    <property type="protein sequence ID" value="CAD8809802.1"/>
    <property type="molecule type" value="Transcribed_RNA"/>
</dbReference>
<dbReference type="PANTHER" id="PTHR43689">
    <property type="entry name" value="HYDROLASE"/>
    <property type="match status" value="1"/>
</dbReference>
<dbReference type="Pfam" id="PF12697">
    <property type="entry name" value="Abhydrolase_6"/>
    <property type="match status" value="1"/>
</dbReference>
<dbReference type="PRINTS" id="PR00111">
    <property type="entry name" value="ABHYDROLASE"/>
</dbReference>
<dbReference type="AlphaFoldDB" id="A0A7S0WHR5"/>
<proteinExistence type="predicted"/>
<dbReference type="InterPro" id="IPR000073">
    <property type="entry name" value="AB_hydrolase_1"/>
</dbReference>
<gene>
    <name evidence="2" type="ORF">OMED0930_LOCUS896</name>
</gene>
<accession>A0A7S0WHR5</accession>
<sequence length="316" mass="33993">MVRSSAAFPSFFPDEVRELTEPAAIAMATKARLIDVAVPGRAAVVKTSCVGDPGPAEGARGAPFVLLHGFDSSCLEYRRLFPKLAAVTETWAVDLLGWGFTDAQDGGIGDYSPEAKRAHLYAFWKANVGRPMVLCGASLGGAAAIDFATNHPEAVEKLVLVDAQGFIEGLGPMGALPRPIAKVGVNVLKTVALRNAANQMAYYDKNTYATEDALRVGRLHTFAPQWCDATLSFMQSGGFKVRNSIAKVPMETLVMWGREDKILEPSYAAKFMEELPNAKLVWVEKCGHVAHLEQPDFMCKTLLEFAGEGVATANAA</sequence>